<keyword evidence="1" id="KW-0805">Transcription regulation</keyword>
<name>A0A6V8KT88_9ACTN</name>
<dbReference type="InterPro" id="IPR046335">
    <property type="entry name" value="LacI/GalR-like_sensor"/>
</dbReference>
<dbReference type="InterPro" id="IPR010982">
    <property type="entry name" value="Lambda_DNA-bd_dom_sf"/>
</dbReference>
<dbReference type="PANTHER" id="PTHR30146:SF153">
    <property type="entry name" value="LACTOSE OPERON REPRESSOR"/>
    <property type="match status" value="1"/>
</dbReference>
<feature type="domain" description="HTH lacI-type" evidence="4">
    <location>
        <begin position="30"/>
        <end position="84"/>
    </location>
</feature>
<protein>
    <submittedName>
        <fullName evidence="5">LacI family transcriptional regulator</fullName>
    </submittedName>
</protein>
<evidence type="ECO:0000256" key="2">
    <source>
        <dbReference type="ARBA" id="ARBA00023125"/>
    </source>
</evidence>
<accession>A0A6V8KT88</accession>
<keyword evidence="2" id="KW-0238">DNA-binding</keyword>
<dbReference type="PROSITE" id="PS50932">
    <property type="entry name" value="HTH_LACI_2"/>
    <property type="match status" value="1"/>
</dbReference>
<organism evidence="5 6">
    <name type="scientific">Phytohabitans rumicis</name>
    <dbReference type="NCBI Taxonomy" id="1076125"/>
    <lineage>
        <taxon>Bacteria</taxon>
        <taxon>Bacillati</taxon>
        <taxon>Actinomycetota</taxon>
        <taxon>Actinomycetes</taxon>
        <taxon>Micromonosporales</taxon>
        <taxon>Micromonosporaceae</taxon>
    </lineage>
</organism>
<dbReference type="Proteomes" id="UP000482960">
    <property type="component" value="Unassembled WGS sequence"/>
</dbReference>
<dbReference type="SUPFAM" id="SSF53822">
    <property type="entry name" value="Periplasmic binding protein-like I"/>
    <property type="match status" value="1"/>
</dbReference>
<dbReference type="EMBL" id="BLPG01000001">
    <property type="protein sequence ID" value="GFJ87034.1"/>
    <property type="molecule type" value="Genomic_DNA"/>
</dbReference>
<keyword evidence="3" id="KW-0804">Transcription</keyword>
<dbReference type="PANTHER" id="PTHR30146">
    <property type="entry name" value="LACI-RELATED TRANSCRIPTIONAL REPRESSOR"/>
    <property type="match status" value="1"/>
</dbReference>
<evidence type="ECO:0000256" key="3">
    <source>
        <dbReference type="ARBA" id="ARBA00023163"/>
    </source>
</evidence>
<sequence length="361" mass="39190">MSRRQHNRAGYTIEHTTDPTRTMIMPAPRVTIAQVAAEAGVSAMTVSNVINSRPGASESTRQRVLEVAERLGYTPPSTRNGKRGRTGLVGVLTLDLTGEYSLEIVRGIAEEIADDERELLLNASVDAIRERDRIAFLANGLVDGLLLIAPVLEPETMQEVQAGELPVVVIDPRRLDMDLPRVMVDNYEGVRAGTQHLLELGHRRIAYIRGEEDHESTERRFRGYADALLLAGLQPEPALVASSNFNRQGGVHAATQLLTTQRPTAIVAGADLIALGAFDAAQELGLSIPDDLSIVGFDDLPQAAHSVPPLTTVRQPLRDMGRAGARALLSLIANQPLPTDDIRLPTKLILRDTTTAPVDIR</sequence>
<dbReference type="Pfam" id="PF13377">
    <property type="entry name" value="Peripla_BP_3"/>
    <property type="match status" value="1"/>
</dbReference>
<dbReference type="InterPro" id="IPR000843">
    <property type="entry name" value="HTH_LacI"/>
</dbReference>
<dbReference type="Gene3D" id="3.40.50.2300">
    <property type="match status" value="2"/>
</dbReference>
<comment type="caution">
    <text evidence="5">The sequence shown here is derived from an EMBL/GenBank/DDBJ whole genome shotgun (WGS) entry which is preliminary data.</text>
</comment>
<reference evidence="5 6" key="1">
    <citation type="submission" date="2020-03" db="EMBL/GenBank/DDBJ databases">
        <title>Whole genome shotgun sequence of Phytohabitans rumicis NBRC 108638.</title>
        <authorList>
            <person name="Komaki H."/>
            <person name="Tamura T."/>
        </authorList>
    </citation>
    <scope>NUCLEOTIDE SEQUENCE [LARGE SCALE GENOMIC DNA]</scope>
    <source>
        <strain evidence="5 6">NBRC 108638</strain>
    </source>
</reference>
<dbReference type="CDD" id="cd06267">
    <property type="entry name" value="PBP1_LacI_sugar_binding-like"/>
    <property type="match status" value="1"/>
</dbReference>
<evidence type="ECO:0000313" key="5">
    <source>
        <dbReference type="EMBL" id="GFJ87034.1"/>
    </source>
</evidence>
<dbReference type="InterPro" id="IPR028082">
    <property type="entry name" value="Peripla_BP_I"/>
</dbReference>
<dbReference type="AlphaFoldDB" id="A0A6V8KT88"/>
<dbReference type="Pfam" id="PF00356">
    <property type="entry name" value="LacI"/>
    <property type="match status" value="1"/>
</dbReference>
<evidence type="ECO:0000313" key="6">
    <source>
        <dbReference type="Proteomes" id="UP000482960"/>
    </source>
</evidence>
<dbReference type="GO" id="GO:0003700">
    <property type="term" value="F:DNA-binding transcription factor activity"/>
    <property type="evidence" value="ECO:0007669"/>
    <property type="project" value="TreeGrafter"/>
</dbReference>
<proteinExistence type="predicted"/>
<dbReference type="SUPFAM" id="SSF47413">
    <property type="entry name" value="lambda repressor-like DNA-binding domains"/>
    <property type="match status" value="1"/>
</dbReference>
<keyword evidence="6" id="KW-1185">Reference proteome</keyword>
<dbReference type="Gene3D" id="1.10.260.40">
    <property type="entry name" value="lambda repressor-like DNA-binding domains"/>
    <property type="match status" value="1"/>
</dbReference>
<evidence type="ECO:0000256" key="1">
    <source>
        <dbReference type="ARBA" id="ARBA00023015"/>
    </source>
</evidence>
<reference evidence="5 6" key="2">
    <citation type="submission" date="2020-03" db="EMBL/GenBank/DDBJ databases">
        <authorList>
            <person name="Ichikawa N."/>
            <person name="Kimura A."/>
            <person name="Kitahashi Y."/>
            <person name="Uohara A."/>
        </authorList>
    </citation>
    <scope>NUCLEOTIDE SEQUENCE [LARGE SCALE GENOMIC DNA]</scope>
    <source>
        <strain evidence="5 6">NBRC 108638</strain>
    </source>
</reference>
<gene>
    <name evidence="5" type="primary">lacI_2</name>
    <name evidence="5" type="ORF">Prum_006760</name>
</gene>
<dbReference type="CDD" id="cd01392">
    <property type="entry name" value="HTH_LacI"/>
    <property type="match status" value="1"/>
</dbReference>
<evidence type="ECO:0000259" key="4">
    <source>
        <dbReference type="PROSITE" id="PS50932"/>
    </source>
</evidence>
<dbReference type="GO" id="GO:0000976">
    <property type="term" value="F:transcription cis-regulatory region binding"/>
    <property type="evidence" value="ECO:0007669"/>
    <property type="project" value="TreeGrafter"/>
</dbReference>
<dbReference type="SMART" id="SM00354">
    <property type="entry name" value="HTH_LACI"/>
    <property type="match status" value="1"/>
</dbReference>